<evidence type="ECO:0000256" key="5">
    <source>
        <dbReference type="SAM" id="MobiDB-lite"/>
    </source>
</evidence>
<dbReference type="NCBIfam" id="TIGR01649">
    <property type="entry name" value="hnRNP-L_PTB"/>
    <property type="match status" value="1"/>
</dbReference>
<feature type="domain" description="RRM" evidence="6">
    <location>
        <begin position="343"/>
        <end position="417"/>
    </location>
</feature>
<evidence type="ECO:0000313" key="8">
    <source>
        <dbReference type="Proteomes" id="UP000570595"/>
    </source>
</evidence>
<comment type="caution">
    <text evidence="7">The sequence shown here is derived from an EMBL/GenBank/DDBJ whole genome shotgun (WGS) entry which is preliminary data.</text>
</comment>
<feature type="compositionally biased region" description="Polar residues" evidence="5">
    <location>
        <begin position="548"/>
        <end position="557"/>
    </location>
</feature>
<dbReference type="Gene3D" id="3.30.70.330">
    <property type="match status" value="4"/>
</dbReference>
<evidence type="ECO:0000313" key="7">
    <source>
        <dbReference type="EMBL" id="KAF4657876.1"/>
    </source>
</evidence>
<proteinExistence type="predicted"/>
<evidence type="ECO:0000256" key="3">
    <source>
        <dbReference type="ARBA" id="ARBA00022884"/>
    </source>
</evidence>
<accession>A0A7J6LFE9</accession>
<reference evidence="7 8" key="1">
    <citation type="submission" date="2020-04" db="EMBL/GenBank/DDBJ databases">
        <title>Perkinsus olseni comparative genomics.</title>
        <authorList>
            <person name="Bogema D.R."/>
        </authorList>
    </citation>
    <scope>NUCLEOTIDE SEQUENCE [LARGE SCALE GENOMIC DNA]</scope>
    <source>
        <strain evidence="7">ATCC PRA-179</strain>
    </source>
</reference>
<organism evidence="7 8">
    <name type="scientific">Perkinsus olseni</name>
    <name type="common">Perkinsus atlanticus</name>
    <dbReference type="NCBI Taxonomy" id="32597"/>
    <lineage>
        <taxon>Eukaryota</taxon>
        <taxon>Sar</taxon>
        <taxon>Alveolata</taxon>
        <taxon>Perkinsozoa</taxon>
        <taxon>Perkinsea</taxon>
        <taxon>Perkinsida</taxon>
        <taxon>Perkinsidae</taxon>
        <taxon>Perkinsus</taxon>
    </lineage>
</organism>
<evidence type="ECO:0000259" key="6">
    <source>
        <dbReference type="PROSITE" id="PS50102"/>
    </source>
</evidence>
<feature type="compositionally biased region" description="Basic and acidic residues" evidence="5">
    <location>
        <begin position="1"/>
        <end position="10"/>
    </location>
</feature>
<dbReference type="GO" id="GO:0006397">
    <property type="term" value="P:mRNA processing"/>
    <property type="evidence" value="ECO:0007669"/>
    <property type="project" value="InterPro"/>
</dbReference>
<dbReference type="InterPro" id="IPR012677">
    <property type="entry name" value="Nucleotide-bd_a/b_plait_sf"/>
</dbReference>
<dbReference type="GO" id="GO:0003723">
    <property type="term" value="F:RNA binding"/>
    <property type="evidence" value="ECO:0007669"/>
    <property type="project" value="UniProtKB-UniRule"/>
</dbReference>
<dbReference type="PROSITE" id="PS50102">
    <property type="entry name" value="RRM"/>
    <property type="match status" value="2"/>
</dbReference>
<feature type="region of interest" description="Disordered" evidence="5">
    <location>
        <begin position="255"/>
        <end position="274"/>
    </location>
</feature>
<sequence>MSEQQQDHQPEQQQPGAGQPMAPQLPQSSGDMPVIASFGGNGGGQSPTREAGSPSQPAHQPSKVLYVRNISESVTEQDIIAYCLTFGRVVNILLLRDKRHGFIEFEDESSAIKCYNYYNTNPLLVTGHRLEFAFSGRTEITARRDPDSNPPNRILLFTITNLVYPVTVDVISQVMNKFGGLEKVIVFNRGNAVQALVQLADVETANIAKEQLDGQNIYAGCNTIKVQYSSLPQLEIKHNNERSWDFTNPNLLSGSVGGGSSLTPSHQQQLLGGAAGGQSPANLMANFNYVQAMNALSQANLQNPSAAMAAAAAALQASMGGGASGGLTAAGGFSTPTAAGAAPVVIVHGLNEQETRPDDLAALFAVYGNVVRVKIMFKARHTALVQMQDMQQCRTAISYLQDVWLHGNQLTMEMSKGGNIPPIPPSTPSNRAGVELLTKDYSSQGNLYGRHRIDKMTKPYAPSTSLHISNMPDNCTEQDLANVLASVGCQFSNIRFLDEQHHIAIVQCLTLDNAISTLCRAHGRLVGNSPRPCRIGFGHGVTGPSPGSRRSQSQHGMQSPVAPQMLLASVRQQQGSFHADQGVNQNF</sequence>
<dbReference type="InterPro" id="IPR021790">
    <property type="entry name" value="PTBP1-like_RRM2"/>
</dbReference>
<dbReference type="Pfam" id="PF11835">
    <property type="entry name" value="RRM_8"/>
    <property type="match status" value="1"/>
</dbReference>
<feature type="region of interest" description="Disordered" evidence="5">
    <location>
        <begin position="538"/>
        <end position="559"/>
    </location>
</feature>
<dbReference type="Proteomes" id="UP000570595">
    <property type="component" value="Unassembled WGS sequence"/>
</dbReference>
<keyword evidence="2" id="KW-0677">Repeat</keyword>
<dbReference type="Pfam" id="PF00076">
    <property type="entry name" value="RRM_1"/>
    <property type="match status" value="1"/>
</dbReference>
<name>A0A7J6LFE9_PEROL</name>
<dbReference type="OrthoDB" id="296632at2759"/>
<dbReference type="InterPro" id="IPR006536">
    <property type="entry name" value="HnRNP-L/PTB"/>
</dbReference>
<dbReference type="AlphaFoldDB" id="A0A7J6LFE9"/>
<dbReference type="CDD" id="cd12421">
    <property type="entry name" value="RRM1_PTBP1_hnRNPL_like"/>
    <property type="match status" value="1"/>
</dbReference>
<gene>
    <name evidence="7" type="ORF">FOZ61_006003</name>
</gene>
<keyword evidence="1" id="KW-0597">Phosphoprotein</keyword>
<dbReference type="EMBL" id="JABAHT010000333">
    <property type="protein sequence ID" value="KAF4657876.1"/>
    <property type="molecule type" value="Genomic_DNA"/>
</dbReference>
<evidence type="ECO:0000256" key="1">
    <source>
        <dbReference type="ARBA" id="ARBA00022553"/>
    </source>
</evidence>
<dbReference type="GO" id="GO:0005634">
    <property type="term" value="C:nucleus"/>
    <property type="evidence" value="ECO:0007669"/>
    <property type="project" value="InterPro"/>
</dbReference>
<dbReference type="InterPro" id="IPR035979">
    <property type="entry name" value="RBD_domain_sf"/>
</dbReference>
<feature type="region of interest" description="Disordered" evidence="5">
    <location>
        <begin position="1"/>
        <end position="60"/>
    </location>
</feature>
<protein>
    <recommendedName>
        <fullName evidence="6">RRM domain-containing protein</fullName>
    </recommendedName>
</protein>
<dbReference type="SMART" id="SM00360">
    <property type="entry name" value="RRM"/>
    <property type="match status" value="4"/>
</dbReference>
<keyword evidence="3 4" id="KW-0694">RNA-binding</keyword>
<dbReference type="SUPFAM" id="SSF54928">
    <property type="entry name" value="RNA-binding domain, RBD"/>
    <property type="match status" value="3"/>
</dbReference>
<feature type="compositionally biased region" description="Low complexity" evidence="5">
    <location>
        <begin position="11"/>
        <end position="27"/>
    </location>
</feature>
<dbReference type="PANTHER" id="PTHR15592">
    <property type="entry name" value="MATRIN 3/NUCLEAR PROTEIN 220-RELATED"/>
    <property type="match status" value="1"/>
</dbReference>
<feature type="domain" description="RRM" evidence="6">
    <location>
        <begin position="63"/>
        <end position="137"/>
    </location>
</feature>
<dbReference type="Pfam" id="PF13893">
    <property type="entry name" value="RRM_5"/>
    <property type="match status" value="1"/>
</dbReference>
<evidence type="ECO:0000256" key="4">
    <source>
        <dbReference type="PROSITE-ProRule" id="PRU00176"/>
    </source>
</evidence>
<evidence type="ECO:0000256" key="2">
    <source>
        <dbReference type="ARBA" id="ARBA00022737"/>
    </source>
</evidence>
<dbReference type="InterPro" id="IPR000504">
    <property type="entry name" value="RRM_dom"/>
</dbReference>